<protein>
    <submittedName>
        <fullName evidence="1">Uncharacterized protein</fullName>
    </submittedName>
</protein>
<sequence length="99" mass="11781">MLLRQELEKELETGQKVYVSEDRFLEKIERIDYVFTTSTVFDLFLTKKRLRMVVNPSVTNIRKLMGVKWMKKHCDSKKQTTFVSWKNVKDVDKFGGSEE</sequence>
<evidence type="ECO:0000313" key="1">
    <source>
        <dbReference type="EMBL" id="QJA96215.1"/>
    </source>
</evidence>
<organism evidence="1">
    <name type="scientific">viral metagenome</name>
    <dbReference type="NCBI Taxonomy" id="1070528"/>
    <lineage>
        <taxon>unclassified sequences</taxon>
        <taxon>metagenomes</taxon>
        <taxon>organismal metagenomes</taxon>
    </lineage>
</organism>
<reference evidence="1" key="1">
    <citation type="submission" date="2020-03" db="EMBL/GenBank/DDBJ databases">
        <title>The deep terrestrial virosphere.</title>
        <authorList>
            <person name="Holmfeldt K."/>
            <person name="Nilsson E."/>
            <person name="Simone D."/>
            <person name="Lopez-Fernandez M."/>
            <person name="Wu X."/>
            <person name="de Brujin I."/>
            <person name="Lundin D."/>
            <person name="Andersson A."/>
            <person name="Bertilsson S."/>
            <person name="Dopson M."/>
        </authorList>
    </citation>
    <scope>NUCLEOTIDE SEQUENCE</scope>
    <source>
        <strain evidence="1">MM415B04891</strain>
    </source>
</reference>
<gene>
    <name evidence="1" type="ORF">MM415B04891_0007</name>
</gene>
<dbReference type="AlphaFoldDB" id="A0A6M3LUG4"/>
<proteinExistence type="predicted"/>
<accession>A0A6M3LUG4</accession>
<dbReference type="EMBL" id="MT143380">
    <property type="protein sequence ID" value="QJA96215.1"/>
    <property type="molecule type" value="Genomic_DNA"/>
</dbReference>
<name>A0A6M3LUG4_9ZZZZ</name>